<accession>A0A951QCE1</accession>
<gene>
    <name evidence="1" type="ORF">KME15_18670</name>
</gene>
<organism evidence="1 2">
    <name type="scientific">Drouetiella hepatica Uher 2000/2452</name>
    <dbReference type="NCBI Taxonomy" id="904376"/>
    <lineage>
        <taxon>Bacteria</taxon>
        <taxon>Bacillati</taxon>
        <taxon>Cyanobacteriota</taxon>
        <taxon>Cyanophyceae</taxon>
        <taxon>Oculatellales</taxon>
        <taxon>Oculatellaceae</taxon>
        <taxon>Drouetiella</taxon>
    </lineage>
</organism>
<protein>
    <submittedName>
        <fullName evidence="1">Uncharacterized protein</fullName>
    </submittedName>
</protein>
<dbReference type="AlphaFoldDB" id="A0A951QCE1"/>
<reference evidence="1" key="2">
    <citation type="journal article" date="2022" name="Microbiol. Resour. Announc.">
        <title>Metagenome Sequencing to Explore Phylogenomics of Terrestrial Cyanobacteria.</title>
        <authorList>
            <person name="Ward R.D."/>
            <person name="Stajich J.E."/>
            <person name="Johansen J.R."/>
            <person name="Huntemann M."/>
            <person name="Clum A."/>
            <person name="Foster B."/>
            <person name="Foster B."/>
            <person name="Roux S."/>
            <person name="Palaniappan K."/>
            <person name="Varghese N."/>
            <person name="Mukherjee S."/>
            <person name="Reddy T.B.K."/>
            <person name="Daum C."/>
            <person name="Copeland A."/>
            <person name="Chen I.A."/>
            <person name="Ivanova N.N."/>
            <person name="Kyrpides N.C."/>
            <person name="Shapiro N."/>
            <person name="Eloe-Fadrosh E.A."/>
            <person name="Pietrasiak N."/>
        </authorList>
    </citation>
    <scope>NUCLEOTIDE SEQUENCE</scope>
    <source>
        <strain evidence="1">UHER 2000/2452</strain>
    </source>
</reference>
<comment type="caution">
    <text evidence="1">The sequence shown here is derived from an EMBL/GenBank/DDBJ whole genome shotgun (WGS) entry which is preliminary data.</text>
</comment>
<proteinExistence type="predicted"/>
<reference evidence="1" key="1">
    <citation type="submission" date="2021-05" db="EMBL/GenBank/DDBJ databases">
        <authorList>
            <person name="Pietrasiak N."/>
            <person name="Ward R."/>
            <person name="Stajich J.E."/>
            <person name="Kurbessoian T."/>
        </authorList>
    </citation>
    <scope>NUCLEOTIDE SEQUENCE</scope>
    <source>
        <strain evidence="1">UHER 2000/2452</strain>
    </source>
</reference>
<sequence length="58" mass="7077">MTYERRIKRWIVVRMLPNLRHVYVARFYRFSDAEGYAQVLRQLHPQARYEVMFDGGEG</sequence>
<dbReference type="EMBL" id="JAHHHD010000024">
    <property type="protein sequence ID" value="MBW4660702.1"/>
    <property type="molecule type" value="Genomic_DNA"/>
</dbReference>
<name>A0A951QCE1_9CYAN</name>
<evidence type="ECO:0000313" key="2">
    <source>
        <dbReference type="Proteomes" id="UP000757435"/>
    </source>
</evidence>
<dbReference type="Proteomes" id="UP000757435">
    <property type="component" value="Unassembled WGS sequence"/>
</dbReference>
<evidence type="ECO:0000313" key="1">
    <source>
        <dbReference type="EMBL" id="MBW4660702.1"/>
    </source>
</evidence>